<feature type="compositionally biased region" description="Basic and acidic residues" evidence="6">
    <location>
        <begin position="303"/>
        <end position="315"/>
    </location>
</feature>
<feature type="region of interest" description="Disordered" evidence="6">
    <location>
        <begin position="303"/>
        <end position="330"/>
    </location>
</feature>
<accession>A0A0G2HRY5</accession>
<evidence type="ECO:0000256" key="3">
    <source>
        <dbReference type="ARBA" id="ARBA00022824"/>
    </source>
</evidence>
<dbReference type="PANTHER" id="PTHR31394:SF1">
    <property type="entry name" value="TRANSMEMBRANE PROTEIN 199"/>
    <property type="match status" value="1"/>
</dbReference>
<organism evidence="8 9">
    <name type="scientific">[Emmonsia] crescens</name>
    <dbReference type="NCBI Taxonomy" id="73230"/>
    <lineage>
        <taxon>Eukaryota</taxon>
        <taxon>Fungi</taxon>
        <taxon>Dikarya</taxon>
        <taxon>Ascomycota</taxon>
        <taxon>Pezizomycotina</taxon>
        <taxon>Eurotiomycetes</taxon>
        <taxon>Eurotiomycetidae</taxon>
        <taxon>Onygenales</taxon>
        <taxon>Ajellomycetaceae</taxon>
        <taxon>Emergomyces</taxon>
    </lineage>
</organism>
<dbReference type="EMBL" id="LCZI01001434">
    <property type="protein sequence ID" value="KKZ60793.1"/>
    <property type="molecule type" value="Genomic_DNA"/>
</dbReference>
<dbReference type="OrthoDB" id="19981at2759"/>
<dbReference type="AlphaFoldDB" id="A0A0G2HRY5"/>
<evidence type="ECO:0008006" key="10">
    <source>
        <dbReference type="Google" id="ProtNLM"/>
    </source>
</evidence>
<feature type="region of interest" description="Disordered" evidence="6">
    <location>
        <begin position="117"/>
        <end position="160"/>
    </location>
</feature>
<dbReference type="InterPro" id="IPR021013">
    <property type="entry name" value="ATPase_Vma12"/>
</dbReference>
<keyword evidence="2 7" id="KW-0812">Transmembrane</keyword>
<evidence type="ECO:0000256" key="6">
    <source>
        <dbReference type="SAM" id="MobiDB-lite"/>
    </source>
</evidence>
<keyword evidence="4 7" id="KW-1133">Transmembrane helix</keyword>
<keyword evidence="3" id="KW-0256">Endoplasmic reticulum</keyword>
<protein>
    <recommendedName>
        <fullName evidence="10">ATPase, vacuolar ER assembly factor, Vma12</fullName>
    </recommendedName>
</protein>
<feature type="compositionally biased region" description="Polar residues" evidence="6">
    <location>
        <begin position="139"/>
        <end position="149"/>
    </location>
</feature>
<evidence type="ECO:0000256" key="4">
    <source>
        <dbReference type="ARBA" id="ARBA00022989"/>
    </source>
</evidence>
<dbReference type="GO" id="GO:0005789">
    <property type="term" value="C:endoplasmic reticulum membrane"/>
    <property type="evidence" value="ECO:0007669"/>
    <property type="project" value="UniProtKB-SubCell"/>
</dbReference>
<reference evidence="9" key="1">
    <citation type="journal article" date="2015" name="PLoS Genet.">
        <title>The dynamic genome and transcriptome of the human fungal pathogen Blastomyces and close relative Emmonsia.</title>
        <authorList>
            <person name="Munoz J.F."/>
            <person name="Gauthier G.M."/>
            <person name="Desjardins C.A."/>
            <person name="Gallo J.E."/>
            <person name="Holder J."/>
            <person name="Sullivan T.D."/>
            <person name="Marty A.J."/>
            <person name="Carmen J.C."/>
            <person name="Chen Z."/>
            <person name="Ding L."/>
            <person name="Gujja S."/>
            <person name="Magrini V."/>
            <person name="Misas E."/>
            <person name="Mitreva M."/>
            <person name="Priest M."/>
            <person name="Saif S."/>
            <person name="Whiston E.A."/>
            <person name="Young S."/>
            <person name="Zeng Q."/>
            <person name="Goldman W.E."/>
            <person name="Mardis E.R."/>
            <person name="Taylor J.W."/>
            <person name="McEwen J.G."/>
            <person name="Clay O.K."/>
            <person name="Klein B.S."/>
            <person name="Cuomo C.A."/>
        </authorList>
    </citation>
    <scope>NUCLEOTIDE SEQUENCE [LARGE SCALE GENOMIC DNA]</scope>
    <source>
        <strain evidence="9">UAMH 3008</strain>
    </source>
</reference>
<proteinExistence type="predicted"/>
<name>A0A0G2HRY5_9EURO</name>
<comment type="subcellular location">
    <subcellularLocation>
        <location evidence="1">Endoplasmic reticulum membrane</location>
        <topology evidence="1">Multi-pass membrane protein</topology>
    </subcellularLocation>
</comment>
<keyword evidence="5 7" id="KW-0472">Membrane</keyword>
<dbReference type="GO" id="GO:0070072">
    <property type="term" value="P:vacuolar proton-transporting V-type ATPase complex assembly"/>
    <property type="evidence" value="ECO:0007669"/>
    <property type="project" value="InterPro"/>
</dbReference>
<gene>
    <name evidence="8" type="ORF">EMCG_04534</name>
</gene>
<evidence type="ECO:0000313" key="9">
    <source>
        <dbReference type="Proteomes" id="UP000034164"/>
    </source>
</evidence>
<dbReference type="VEuPathDB" id="FungiDB:EMCG_04534"/>
<evidence type="ECO:0000256" key="7">
    <source>
        <dbReference type="SAM" id="Phobius"/>
    </source>
</evidence>
<evidence type="ECO:0000256" key="1">
    <source>
        <dbReference type="ARBA" id="ARBA00004477"/>
    </source>
</evidence>
<evidence type="ECO:0000256" key="2">
    <source>
        <dbReference type="ARBA" id="ARBA00022692"/>
    </source>
</evidence>
<dbReference type="PANTHER" id="PTHR31394">
    <property type="entry name" value="TRANSMEMBRANE PROTEIN 199"/>
    <property type="match status" value="1"/>
</dbReference>
<feature type="transmembrane region" description="Helical" evidence="7">
    <location>
        <begin position="217"/>
        <end position="239"/>
    </location>
</feature>
<feature type="compositionally biased region" description="Low complexity" evidence="6">
    <location>
        <begin position="120"/>
        <end position="131"/>
    </location>
</feature>
<comment type="caution">
    <text evidence="8">The sequence shown here is derived from an EMBL/GenBank/DDBJ whole genome shotgun (WGS) entry which is preliminary data.</text>
</comment>
<dbReference type="Proteomes" id="UP000034164">
    <property type="component" value="Unassembled WGS sequence"/>
</dbReference>
<evidence type="ECO:0000256" key="5">
    <source>
        <dbReference type="ARBA" id="ARBA00023136"/>
    </source>
</evidence>
<sequence length="330" mass="35605">MVLLLITPTIASALDSVPASTRDELSLPTPTASSAISHAQLITLSRHLLSNPPFTEPSEELSNGAADGCESFTLNSLLRGTRVYIPPPPPKPEPTPEYLALKASLLAAAEENKYNALLNPTSPHSSSSPPSRIWGLNDHPTTNTYTHPKNNNNNDDDNNADDPLTPSLVLNILISILFTGFASYWALSNFRIPTFFTFTSPSSPSYPGAASSQPARVFISMMVALLVGVAEVGVFALYLKKVELARGRERAIVERKIVIGEVRAGDGGRKDNESGVRIDGKGEKEEIWGKGVNGGARRRVKERWKGRDGDGDDAKISCNPYPTAIRKDSA</sequence>
<evidence type="ECO:0000313" key="8">
    <source>
        <dbReference type="EMBL" id="KKZ60793.1"/>
    </source>
</evidence>
<feature type="transmembrane region" description="Helical" evidence="7">
    <location>
        <begin position="168"/>
        <end position="187"/>
    </location>
</feature>
<dbReference type="Pfam" id="PF11712">
    <property type="entry name" value="Vma12"/>
    <property type="match status" value="1"/>
</dbReference>